<evidence type="ECO:0000313" key="10">
    <source>
        <dbReference type="Proteomes" id="UP000011910"/>
    </source>
</evidence>
<evidence type="ECO:0000256" key="4">
    <source>
        <dbReference type="ARBA" id="ARBA00023136"/>
    </source>
</evidence>
<feature type="transmembrane region" description="Helical" evidence="5">
    <location>
        <begin position="333"/>
        <end position="354"/>
    </location>
</feature>
<feature type="transmembrane region" description="Helical" evidence="5">
    <location>
        <begin position="247"/>
        <end position="267"/>
    </location>
</feature>
<feature type="domain" description="NfeD-like C-terminal" evidence="6">
    <location>
        <begin position="384"/>
        <end position="439"/>
    </location>
</feature>
<feature type="domain" description="NfeD integral membrane" evidence="7">
    <location>
        <begin position="226"/>
        <end position="349"/>
    </location>
</feature>
<dbReference type="InterPro" id="IPR012340">
    <property type="entry name" value="NA-bd_OB-fold"/>
</dbReference>
<comment type="subcellular location">
    <subcellularLocation>
        <location evidence="1">Membrane</location>
        <topology evidence="1">Multi-pass membrane protein</topology>
    </subcellularLocation>
</comment>
<evidence type="ECO:0000256" key="3">
    <source>
        <dbReference type="ARBA" id="ARBA00022989"/>
    </source>
</evidence>
<dbReference type="InterPro" id="IPR029045">
    <property type="entry name" value="ClpP/crotonase-like_dom_sf"/>
</dbReference>
<dbReference type="PANTHER" id="PTHR33507">
    <property type="entry name" value="INNER MEMBRANE PROTEIN YBBJ"/>
    <property type="match status" value="1"/>
</dbReference>
<protein>
    <submittedName>
        <fullName evidence="9">Signal peptide peptidase SppA, 36K type</fullName>
    </submittedName>
</protein>
<organism evidence="9 10">
    <name type="scientific">Cesiribacter andamanensis AMV16</name>
    <dbReference type="NCBI Taxonomy" id="1279009"/>
    <lineage>
        <taxon>Bacteria</taxon>
        <taxon>Pseudomonadati</taxon>
        <taxon>Bacteroidota</taxon>
        <taxon>Cytophagia</taxon>
        <taxon>Cytophagales</taxon>
        <taxon>Cesiribacteraceae</taxon>
        <taxon>Cesiribacter</taxon>
    </lineage>
</organism>
<dbReference type="InterPro" id="IPR056738">
    <property type="entry name" value="NfeD1b_N"/>
</dbReference>
<dbReference type="Pfam" id="PF01957">
    <property type="entry name" value="NfeD"/>
    <property type="match status" value="1"/>
</dbReference>
<evidence type="ECO:0000313" key="9">
    <source>
        <dbReference type="EMBL" id="EMR02700.1"/>
    </source>
</evidence>
<keyword evidence="10" id="KW-1185">Reference proteome</keyword>
<dbReference type="PATRIC" id="fig|1279009.4.peg.2206"/>
<dbReference type="SUPFAM" id="SSF141322">
    <property type="entry name" value="NfeD domain-like"/>
    <property type="match status" value="1"/>
</dbReference>
<proteinExistence type="predicted"/>
<keyword evidence="2 5" id="KW-0812">Transmembrane</keyword>
<feature type="domain" description="NfeD1b N-terminal" evidence="8">
    <location>
        <begin position="23"/>
        <end position="208"/>
    </location>
</feature>
<dbReference type="EMBL" id="AODQ01000049">
    <property type="protein sequence ID" value="EMR02700.1"/>
    <property type="molecule type" value="Genomic_DNA"/>
</dbReference>
<dbReference type="STRING" id="1279009.ADICEAN_02177"/>
<evidence type="ECO:0000259" key="7">
    <source>
        <dbReference type="Pfam" id="PF24961"/>
    </source>
</evidence>
<feature type="transmembrane region" description="Helical" evidence="5">
    <location>
        <begin position="273"/>
        <end position="293"/>
    </location>
</feature>
<evidence type="ECO:0000256" key="1">
    <source>
        <dbReference type="ARBA" id="ARBA00004141"/>
    </source>
</evidence>
<name>M7NLP5_9BACT</name>
<dbReference type="InterPro" id="IPR002810">
    <property type="entry name" value="NfeD-like_C"/>
</dbReference>
<evidence type="ECO:0000256" key="2">
    <source>
        <dbReference type="ARBA" id="ARBA00022692"/>
    </source>
</evidence>
<dbReference type="Proteomes" id="UP000011910">
    <property type="component" value="Unassembled WGS sequence"/>
</dbReference>
<dbReference type="eggNOG" id="COG1030">
    <property type="taxonomic scope" value="Bacteria"/>
</dbReference>
<evidence type="ECO:0000256" key="5">
    <source>
        <dbReference type="SAM" id="Phobius"/>
    </source>
</evidence>
<dbReference type="PANTHER" id="PTHR33507:SF3">
    <property type="entry name" value="INNER MEMBRANE PROTEIN YBBJ"/>
    <property type="match status" value="1"/>
</dbReference>
<dbReference type="Pfam" id="PF24961">
    <property type="entry name" value="NfeD_membrane"/>
    <property type="match status" value="1"/>
</dbReference>
<reference evidence="9 10" key="1">
    <citation type="journal article" date="2013" name="Genome Announc.">
        <title>Draft Genome Sequence of Cesiribacter andamanensis Strain AMV16T, Isolated from a Soil Sample from a Mud Volcano in the Andaman Islands, India.</title>
        <authorList>
            <person name="Shivaji S."/>
            <person name="Ara S."/>
            <person name="Begum Z."/>
            <person name="Srinivas T.N."/>
            <person name="Singh A."/>
            <person name="Kumar Pinnaka A."/>
        </authorList>
    </citation>
    <scope>NUCLEOTIDE SEQUENCE [LARGE SCALE GENOMIC DNA]</scope>
    <source>
        <strain evidence="9 10">AMV16</strain>
    </source>
</reference>
<dbReference type="InterPro" id="IPR056739">
    <property type="entry name" value="NfeD_membrane"/>
</dbReference>
<comment type="caution">
    <text evidence="9">The sequence shown here is derived from an EMBL/GenBank/DDBJ whole genome shotgun (WGS) entry which is preliminary data.</text>
</comment>
<keyword evidence="4 5" id="KW-0472">Membrane</keyword>
<dbReference type="RefSeq" id="WP_009195570.1">
    <property type="nucleotide sequence ID" value="NZ_AODQ01000049.1"/>
</dbReference>
<keyword evidence="3 5" id="KW-1133">Transmembrane helix</keyword>
<dbReference type="Gene3D" id="3.90.226.10">
    <property type="entry name" value="2-enoyl-CoA Hydratase, Chain A, domain 1"/>
    <property type="match status" value="1"/>
</dbReference>
<gene>
    <name evidence="9" type="ORF">ADICEAN_02177</name>
</gene>
<dbReference type="GO" id="GO:0005886">
    <property type="term" value="C:plasma membrane"/>
    <property type="evidence" value="ECO:0007669"/>
    <property type="project" value="TreeGrafter"/>
</dbReference>
<sequence>MLLLLSGLTVQAQIAPPNVRTRVLVMKIGAEIDPRTNRYTQLALDEATDWNADLVILELDTYGGLVTDADEIRTRLLEYEIPILVYINKDAASAGALIAIACDSIYMAPGASIGAATVVNQTGEAAPDKYQSYMRSIMRSTAEATGRDPFIAEAMVDENLEVPDVSPKGQVVTFSTSEAIKWGFCEARVSSIDEILQRNGITDYEVKEYQLPGTEKVVAFFINPFVSGLLILIIIGGLYFELQTPGVGFPLLAAVVALILYLVPHYLNGLAAHWEIILFFLGLGLIAVEVFILPGFGIAGVAGLVFTISALILIMVGNNWFDFEFVPSAQILNALLTAVIGMLGGVVLIVFGGMRFANSRAFSRVALESVQDRNLGYTSSFREQALAGRTGIAYTILRPSGKVLIDDVIYDASSRGDFIMQGEKIIVVEDTGSNLKVRKDA</sequence>
<dbReference type="SUPFAM" id="SSF52096">
    <property type="entry name" value="ClpP/crotonase"/>
    <property type="match status" value="1"/>
</dbReference>
<feature type="transmembrane region" description="Helical" evidence="5">
    <location>
        <begin position="217"/>
        <end position="240"/>
    </location>
</feature>
<dbReference type="AlphaFoldDB" id="M7NLP5"/>
<evidence type="ECO:0000259" key="6">
    <source>
        <dbReference type="Pfam" id="PF01957"/>
    </source>
</evidence>
<feature type="transmembrane region" description="Helical" evidence="5">
    <location>
        <begin position="300"/>
        <end position="321"/>
    </location>
</feature>
<evidence type="ECO:0000259" key="8">
    <source>
        <dbReference type="Pfam" id="PF25145"/>
    </source>
</evidence>
<dbReference type="Pfam" id="PF25145">
    <property type="entry name" value="NfeD1b_N"/>
    <property type="match status" value="1"/>
</dbReference>
<accession>M7NLP5</accession>
<dbReference type="InterPro" id="IPR052165">
    <property type="entry name" value="Membrane_assoc_protease"/>
</dbReference>
<dbReference type="CDD" id="cd07021">
    <property type="entry name" value="Clp_protease_NfeD_like"/>
    <property type="match status" value="1"/>
</dbReference>
<dbReference type="Gene3D" id="2.40.50.140">
    <property type="entry name" value="Nucleic acid-binding proteins"/>
    <property type="match status" value="1"/>
</dbReference>